<dbReference type="PROSITE" id="PS00622">
    <property type="entry name" value="HTH_LUXR_1"/>
    <property type="match status" value="1"/>
</dbReference>
<feature type="transmembrane region" description="Helical" evidence="1">
    <location>
        <begin position="78"/>
        <end position="99"/>
    </location>
</feature>
<feature type="transmembrane region" description="Helical" evidence="1">
    <location>
        <begin position="221"/>
        <end position="239"/>
    </location>
</feature>
<keyword evidence="1" id="KW-0812">Transmembrane</keyword>
<dbReference type="InterPro" id="IPR036388">
    <property type="entry name" value="WH-like_DNA-bd_sf"/>
</dbReference>
<organism evidence="3 4">
    <name type="scientific">Cloacibacterium rupense</name>
    <dbReference type="NCBI Taxonomy" id="517423"/>
    <lineage>
        <taxon>Bacteria</taxon>
        <taxon>Pseudomonadati</taxon>
        <taxon>Bacteroidota</taxon>
        <taxon>Flavobacteriia</taxon>
        <taxon>Flavobacteriales</taxon>
        <taxon>Weeksellaceae</taxon>
    </lineage>
</organism>
<feature type="transmembrane region" description="Helical" evidence="1">
    <location>
        <begin position="293"/>
        <end position="319"/>
    </location>
</feature>
<evidence type="ECO:0000313" key="3">
    <source>
        <dbReference type="EMBL" id="GGP02096.1"/>
    </source>
</evidence>
<protein>
    <recommendedName>
        <fullName evidence="2">HTH luxR-type domain-containing protein</fullName>
    </recommendedName>
</protein>
<feature type="transmembrane region" description="Helical" evidence="1">
    <location>
        <begin position="24"/>
        <end position="42"/>
    </location>
</feature>
<dbReference type="Pfam" id="PF00196">
    <property type="entry name" value="GerE"/>
    <property type="match status" value="1"/>
</dbReference>
<dbReference type="InterPro" id="IPR016032">
    <property type="entry name" value="Sig_transdc_resp-reg_C-effctor"/>
</dbReference>
<feature type="domain" description="HTH luxR-type" evidence="2">
    <location>
        <begin position="465"/>
        <end position="492"/>
    </location>
</feature>
<dbReference type="InterPro" id="IPR000792">
    <property type="entry name" value="Tscrpt_reg_LuxR_C"/>
</dbReference>
<evidence type="ECO:0000259" key="2">
    <source>
        <dbReference type="PROSITE" id="PS00622"/>
    </source>
</evidence>
<dbReference type="Proteomes" id="UP000620064">
    <property type="component" value="Unassembled WGS sequence"/>
</dbReference>
<evidence type="ECO:0000313" key="4">
    <source>
        <dbReference type="Proteomes" id="UP000620064"/>
    </source>
</evidence>
<dbReference type="Gene3D" id="1.10.10.10">
    <property type="entry name" value="Winged helix-like DNA-binding domain superfamily/Winged helix DNA-binding domain"/>
    <property type="match status" value="1"/>
</dbReference>
<feature type="transmembrane region" description="Helical" evidence="1">
    <location>
        <begin position="251"/>
        <end position="273"/>
    </location>
</feature>
<accession>A0ABQ2NHX6</accession>
<keyword evidence="1" id="KW-1133">Transmembrane helix</keyword>
<reference evidence="4" key="1">
    <citation type="journal article" date="2019" name="Int. J. Syst. Evol. Microbiol.">
        <title>The Global Catalogue of Microorganisms (GCM) 10K type strain sequencing project: providing services to taxonomists for standard genome sequencing and annotation.</title>
        <authorList>
            <consortium name="The Broad Institute Genomics Platform"/>
            <consortium name="The Broad Institute Genome Sequencing Center for Infectious Disease"/>
            <person name="Wu L."/>
            <person name="Ma J."/>
        </authorList>
    </citation>
    <scope>NUCLEOTIDE SEQUENCE [LARGE SCALE GENOMIC DNA]</scope>
    <source>
        <strain evidence="4">CGMCC 1.7656</strain>
    </source>
</reference>
<feature type="transmembrane region" description="Helical" evidence="1">
    <location>
        <begin position="119"/>
        <end position="144"/>
    </location>
</feature>
<feature type="transmembrane region" description="Helical" evidence="1">
    <location>
        <begin position="164"/>
        <end position="180"/>
    </location>
</feature>
<gene>
    <name evidence="3" type="ORF">GCM10010992_05110</name>
</gene>
<name>A0ABQ2NHX6_9FLAO</name>
<sequence>MGGLILGGLLTCSSQGEAIEISSPIISLTLAFSAFFAVLLTYKISKLSSVIYALVGSLVGWQYYNTGTIDWGYLVKNSIVWTIAPLITIALSYFVTLFYKKYIVNTNLHYLKLNQYLKIGIYLNAIVLALLIGINNGGMLILLIKSIKTNYQFALDTLPMSKDYFIYLAAVLLIVLFTFYKTQNNVKHLAQANANASTETTLVVISVSNLVILLFSTPLLVIPLSFPQIIMAAVLGNALTKQNIQIEIKKIARWMIVFVLAPSLAFFISYFTLHLISKQYISQESNINNGDDYNIINIATPLFLVSIIILLVGVIFYLAKENKLKLKAQKEVLKHQENLFENQKSLSAMEVKTILLENDKLNTKLELKRKELTNIALNITEQKAFLEKIHQKLKNLKSIDLPEEKNKKLDELEREVFQKMNFSQEIEHFYTQIENLHKDFNIRLTEHHPHLTENDKRLVTLLRLGFSTKHISSLTNISPKSVEIARYRLRSKLGLSHEQNLINYLKTI</sequence>
<evidence type="ECO:0000256" key="1">
    <source>
        <dbReference type="SAM" id="Phobius"/>
    </source>
</evidence>
<feature type="transmembrane region" description="Helical" evidence="1">
    <location>
        <begin position="49"/>
        <end position="66"/>
    </location>
</feature>
<dbReference type="EMBL" id="BMLV01000001">
    <property type="protein sequence ID" value="GGP02096.1"/>
    <property type="molecule type" value="Genomic_DNA"/>
</dbReference>
<feature type="transmembrane region" description="Helical" evidence="1">
    <location>
        <begin position="192"/>
        <end position="215"/>
    </location>
</feature>
<comment type="caution">
    <text evidence="3">The sequence shown here is derived from an EMBL/GenBank/DDBJ whole genome shotgun (WGS) entry which is preliminary data.</text>
</comment>
<keyword evidence="4" id="KW-1185">Reference proteome</keyword>
<keyword evidence="1" id="KW-0472">Membrane</keyword>
<proteinExistence type="predicted"/>
<dbReference type="SUPFAM" id="SSF46894">
    <property type="entry name" value="C-terminal effector domain of the bipartite response regulators"/>
    <property type="match status" value="1"/>
</dbReference>
<dbReference type="SMART" id="SM00421">
    <property type="entry name" value="HTH_LUXR"/>
    <property type="match status" value="1"/>
</dbReference>